<feature type="transmembrane region" description="Helical" evidence="9">
    <location>
        <begin position="159"/>
        <end position="180"/>
    </location>
</feature>
<dbReference type="InterPro" id="IPR027469">
    <property type="entry name" value="Cation_efflux_TMD_sf"/>
</dbReference>
<evidence type="ECO:0000256" key="8">
    <source>
        <dbReference type="ARBA" id="ARBA00023136"/>
    </source>
</evidence>
<sequence>MADHPHHHGPSTTGRLAWSAGIFFVSFVLQGLGGWWTGSIGLVSDSLENLNDVLVNSLGILSLWLANRRDPDDRWTFGWHRLEVFNSLVGVGFLLFLAGAVGWEALARFRHPVPIQTGWVLVFSSLGLLLNILATVVLVPRDRSLLERDANLKAAYLHAFADSLTSISLVGSMVLIRLTGWRWVDPAIALVILLVILRGAVLLLRDAVGILMHRAAFEHEAVKAELMGLPGVLGVEDFRSWKMCSHLTIATAHIIVEGDRLGDTEAHLERIEHLLWERHGVRHLTVHFETREMADRHHHRFDHRHEAEADHHH</sequence>
<dbReference type="Gene3D" id="1.20.1510.10">
    <property type="entry name" value="Cation efflux protein transmembrane domain"/>
    <property type="match status" value="1"/>
</dbReference>
<keyword evidence="4 9" id="KW-0812">Transmembrane</keyword>
<keyword evidence="3" id="KW-0813">Transport</keyword>
<dbReference type="InterPro" id="IPR050681">
    <property type="entry name" value="CDF/SLC30A"/>
</dbReference>
<dbReference type="Pfam" id="PF01545">
    <property type="entry name" value="Cation_efflux"/>
    <property type="match status" value="1"/>
</dbReference>
<evidence type="ECO:0000256" key="5">
    <source>
        <dbReference type="ARBA" id="ARBA00022906"/>
    </source>
</evidence>
<comment type="caution">
    <text evidence="12">The sequence shown here is derived from an EMBL/GenBank/DDBJ whole genome shotgun (WGS) entry which is preliminary data.</text>
</comment>
<organism evidence="12 13">
    <name type="scientific">Geothrix edaphica</name>
    <dbReference type="NCBI Taxonomy" id="2927976"/>
    <lineage>
        <taxon>Bacteria</taxon>
        <taxon>Pseudomonadati</taxon>
        <taxon>Acidobacteriota</taxon>
        <taxon>Holophagae</taxon>
        <taxon>Holophagales</taxon>
        <taxon>Holophagaceae</taxon>
        <taxon>Geothrix</taxon>
    </lineage>
</organism>
<dbReference type="EMBL" id="BSDC01000003">
    <property type="protein sequence ID" value="GLH68016.1"/>
    <property type="molecule type" value="Genomic_DNA"/>
</dbReference>
<evidence type="ECO:0000256" key="3">
    <source>
        <dbReference type="ARBA" id="ARBA00022448"/>
    </source>
</evidence>
<feature type="domain" description="Cation efflux protein transmembrane" evidence="10">
    <location>
        <begin position="20"/>
        <end position="212"/>
    </location>
</feature>
<dbReference type="Proteomes" id="UP001165044">
    <property type="component" value="Unassembled WGS sequence"/>
</dbReference>
<evidence type="ECO:0000256" key="2">
    <source>
        <dbReference type="ARBA" id="ARBA00008873"/>
    </source>
</evidence>
<evidence type="ECO:0000313" key="13">
    <source>
        <dbReference type="Proteomes" id="UP001165044"/>
    </source>
</evidence>
<name>A0ABQ5Q0T5_9BACT</name>
<evidence type="ECO:0000259" key="11">
    <source>
        <dbReference type="Pfam" id="PF16916"/>
    </source>
</evidence>
<feature type="domain" description="Cation efflux protein cytoplasmic" evidence="11">
    <location>
        <begin position="218"/>
        <end position="289"/>
    </location>
</feature>
<dbReference type="Pfam" id="PF16916">
    <property type="entry name" value="ZT_dimer"/>
    <property type="match status" value="1"/>
</dbReference>
<evidence type="ECO:0000259" key="10">
    <source>
        <dbReference type="Pfam" id="PF01545"/>
    </source>
</evidence>
<keyword evidence="5" id="KW-0864">Zinc transport</keyword>
<feature type="transmembrane region" description="Helical" evidence="9">
    <location>
        <begin position="118"/>
        <end position="139"/>
    </location>
</feature>
<dbReference type="RefSeq" id="WP_285609627.1">
    <property type="nucleotide sequence ID" value="NZ_BSDC01000003.1"/>
</dbReference>
<keyword evidence="7" id="KW-0406">Ion transport</keyword>
<evidence type="ECO:0000256" key="4">
    <source>
        <dbReference type="ARBA" id="ARBA00022692"/>
    </source>
</evidence>
<keyword evidence="6 9" id="KW-1133">Transmembrane helix</keyword>
<proteinExistence type="inferred from homology"/>
<reference evidence="12" key="1">
    <citation type="journal article" date="2023" name="Antonie Van Leeuwenhoek">
        <title>Mesoterricola silvestris gen. nov., sp. nov., Mesoterricola sediminis sp. nov., Geothrix oryzae sp. nov., Geothrix edaphica sp. nov., Geothrix rubra sp. nov., and Geothrix limicola sp. nov., six novel members of Acidobacteriota isolated from soils.</title>
        <authorList>
            <person name="Itoh H."/>
            <person name="Sugisawa Y."/>
            <person name="Mise K."/>
            <person name="Xu Z."/>
            <person name="Kuniyasu M."/>
            <person name="Ushijima N."/>
            <person name="Kawano K."/>
            <person name="Kobayashi E."/>
            <person name="Shiratori Y."/>
            <person name="Masuda Y."/>
            <person name="Senoo K."/>
        </authorList>
    </citation>
    <scope>NUCLEOTIDE SEQUENCE</scope>
    <source>
        <strain evidence="12">Red802</strain>
    </source>
</reference>
<dbReference type="NCBIfam" id="TIGR01297">
    <property type="entry name" value="CDF"/>
    <property type="match status" value="1"/>
</dbReference>
<evidence type="ECO:0000256" key="7">
    <source>
        <dbReference type="ARBA" id="ARBA00023065"/>
    </source>
</evidence>
<dbReference type="InterPro" id="IPR058533">
    <property type="entry name" value="Cation_efflux_TM"/>
</dbReference>
<dbReference type="InterPro" id="IPR027470">
    <property type="entry name" value="Cation_efflux_CTD"/>
</dbReference>
<dbReference type="PANTHER" id="PTHR11562">
    <property type="entry name" value="CATION EFFLUX PROTEIN/ ZINC TRANSPORTER"/>
    <property type="match status" value="1"/>
</dbReference>
<evidence type="ECO:0000256" key="9">
    <source>
        <dbReference type="SAM" id="Phobius"/>
    </source>
</evidence>
<protein>
    <submittedName>
        <fullName evidence="12">Cation transporter</fullName>
    </submittedName>
</protein>
<evidence type="ECO:0000256" key="1">
    <source>
        <dbReference type="ARBA" id="ARBA00004141"/>
    </source>
</evidence>
<dbReference type="SUPFAM" id="SSF160240">
    <property type="entry name" value="Cation efflux protein cytoplasmic domain-like"/>
    <property type="match status" value="1"/>
</dbReference>
<keyword evidence="5" id="KW-0862">Zinc</keyword>
<dbReference type="InterPro" id="IPR036837">
    <property type="entry name" value="Cation_efflux_CTD_sf"/>
</dbReference>
<keyword evidence="13" id="KW-1185">Reference proteome</keyword>
<feature type="transmembrane region" description="Helical" evidence="9">
    <location>
        <begin position="16"/>
        <end position="37"/>
    </location>
</feature>
<dbReference type="SUPFAM" id="SSF161111">
    <property type="entry name" value="Cation efflux protein transmembrane domain-like"/>
    <property type="match status" value="1"/>
</dbReference>
<feature type="transmembrane region" description="Helical" evidence="9">
    <location>
        <begin position="186"/>
        <end position="204"/>
    </location>
</feature>
<dbReference type="PANTHER" id="PTHR11562:SF17">
    <property type="entry name" value="RE54080P-RELATED"/>
    <property type="match status" value="1"/>
</dbReference>
<keyword evidence="8 9" id="KW-0472">Membrane</keyword>
<dbReference type="InterPro" id="IPR002524">
    <property type="entry name" value="Cation_efflux"/>
</dbReference>
<comment type="subcellular location">
    <subcellularLocation>
        <location evidence="1">Membrane</location>
        <topology evidence="1">Multi-pass membrane protein</topology>
    </subcellularLocation>
</comment>
<feature type="transmembrane region" description="Helical" evidence="9">
    <location>
        <begin position="87"/>
        <end position="106"/>
    </location>
</feature>
<comment type="similarity">
    <text evidence="2">Belongs to the cation diffusion facilitator (CDF) transporter (TC 2.A.4) family. SLC30A subfamily.</text>
</comment>
<accession>A0ABQ5Q0T5</accession>
<evidence type="ECO:0000256" key="6">
    <source>
        <dbReference type="ARBA" id="ARBA00022989"/>
    </source>
</evidence>
<evidence type="ECO:0000313" key="12">
    <source>
        <dbReference type="EMBL" id="GLH68016.1"/>
    </source>
</evidence>
<gene>
    <name evidence="12" type="primary">dmeF</name>
    <name evidence="12" type="ORF">GETHED_23800</name>
</gene>